<dbReference type="CDD" id="cd00413">
    <property type="entry name" value="Glyco_hydrolase_16"/>
    <property type="match status" value="1"/>
</dbReference>
<dbReference type="InterPro" id="IPR050546">
    <property type="entry name" value="Glycosyl_Hydrlase_16"/>
</dbReference>
<protein>
    <submittedName>
        <fullName evidence="4">Glycosyl hydrolase family 16</fullName>
    </submittedName>
</protein>
<evidence type="ECO:0000313" key="5">
    <source>
        <dbReference type="Proteomes" id="UP000295560"/>
    </source>
</evidence>
<evidence type="ECO:0000313" key="4">
    <source>
        <dbReference type="EMBL" id="TCK24322.1"/>
    </source>
</evidence>
<name>A0A4R1I2Z2_PSEEN</name>
<keyword evidence="2" id="KW-0732">Signal</keyword>
<accession>A0A4R1I2Z2</accession>
<dbReference type="InterPro" id="IPR013320">
    <property type="entry name" value="ConA-like_dom_sf"/>
</dbReference>
<dbReference type="Gene3D" id="2.60.120.200">
    <property type="match status" value="1"/>
</dbReference>
<dbReference type="Pfam" id="PF00722">
    <property type="entry name" value="Glyco_hydro_16"/>
    <property type="match status" value="1"/>
</dbReference>
<dbReference type="InterPro" id="IPR000757">
    <property type="entry name" value="Beta-glucanase-like"/>
</dbReference>
<dbReference type="RefSeq" id="WP_165922081.1">
    <property type="nucleotide sequence ID" value="NZ_SMFZ01000001.1"/>
</dbReference>
<dbReference type="Proteomes" id="UP000295560">
    <property type="component" value="Unassembled WGS sequence"/>
</dbReference>
<organism evidence="4 5">
    <name type="scientific">Pseudonocardia endophytica</name>
    <dbReference type="NCBI Taxonomy" id="401976"/>
    <lineage>
        <taxon>Bacteria</taxon>
        <taxon>Bacillati</taxon>
        <taxon>Actinomycetota</taxon>
        <taxon>Actinomycetes</taxon>
        <taxon>Pseudonocardiales</taxon>
        <taxon>Pseudonocardiaceae</taxon>
        <taxon>Pseudonocardia</taxon>
    </lineage>
</organism>
<dbReference type="EMBL" id="SMFZ01000001">
    <property type="protein sequence ID" value="TCK24322.1"/>
    <property type="molecule type" value="Genomic_DNA"/>
</dbReference>
<dbReference type="PROSITE" id="PS51257">
    <property type="entry name" value="PROKAR_LIPOPROTEIN"/>
    <property type="match status" value="1"/>
</dbReference>
<dbReference type="GO" id="GO:0005975">
    <property type="term" value="P:carbohydrate metabolic process"/>
    <property type="evidence" value="ECO:0007669"/>
    <property type="project" value="InterPro"/>
</dbReference>
<feature type="chain" id="PRO_5039727919" evidence="2">
    <location>
        <begin position="20"/>
        <end position="262"/>
    </location>
</feature>
<keyword evidence="4" id="KW-0378">Hydrolase</keyword>
<dbReference type="PANTHER" id="PTHR10963">
    <property type="entry name" value="GLYCOSYL HYDROLASE-RELATED"/>
    <property type="match status" value="1"/>
</dbReference>
<dbReference type="SUPFAM" id="SSF49899">
    <property type="entry name" value="Concanavalin A-like lectins/glucanases"/>
    <property type="match status" value="1"/>
</dbReference>
<evidence type="ECO:0000256" key="1">
    <source>
        <dbReference type="ARBA" id="ARBA00006865"/>
    </source>
</evidence>
<dbReference type="PANTHER" id="PTHR10963:SF55">
    <property type="entry name" value="GLYCOSIDE HYDROLASE FAMILY 16 PROTEIN"/>
    <property type="match status" value="1"/>
</dbReference>
<evidence type="ECO:0000259" key="3">
    <source>
        <dbReference type="PROSITE" id="PS51762"/>
    </source>
</evidence>
<keyword evidence="5" id="KW-1185">Reference proteome</keyword>
<comment type="similarity">
    <text evidence="1">Belongs to the glycosyl hydrolase 16 family.</text>
</comment>
<feature type="signal peptide" evidence="2">
    <location>
        <begin position="1"/>
        <end position="19"/>
    </location>
</feature>
<dbReference type="GO" id="GO:0004553">
    <property type="term" value="F:hydrolase activity, hydrolyzing O-glycosyl compounds"/>
    <property type="evidence" value="ECO:0007669"/>
    <property type="project" value="InterPro"/>
</dbReference>
<evidence type="ECO:0000256" key="2">
    <source>
        <dbReference type="SAM" id="SignalP"/>
    </source>
</evidence>
<dbReference type="AlphaFoldDB" id="A0A4R1I2Z2"/>
<comment type="caution">
    <text evidence="4">The sequence shown here is derived from an EMBL/GenBank/DDBJ whole genome shotgun (WGS) entry which is preliminary data.</text>
</comment>
<feature type="domain" description="GH16" evidence="3">
    <location>
        <begin position="38"/>
        <end position="259"/>
    </location>
</feature>
<proteinExistence type="inferred from homology"/>
<sequence length="262" mass="28144">MRRATLVLIAAVLVLTGCATSTPVPPPGPPDLTQAAVRNNWGTPDPVDTDEFDGDTVDLGKWQKFGTQPGLPDGCSSGYSGHGQRCGSQTTEGDGHLTVTGTADGVTGGLSSAHGGFRYGRVEVRERAFPTQAGGGKDYHAVPLLFPVSADYTRSEIDYAERDVGAKVVEINAHHDGTQTGCQFPVDTTAWHNYAVDWEPDSVTWFVDGIQRCRLNVVISDEDSSNGGAQLDMFPPTGTPMRPAEEQVDWIRMYPVPATRRP</sequence>
<reference evidence="4 5" key="1">
    <citation type="submission" date="2019-03" db="EMBL/GenBank/DDBJ databases">
        <title>Sequencing the genomes of 1000 actinobacteria strains.</title>
        <authorList>
            <person name="Klenk H.-P."/>
        </authorList>
    </citation>
    <scope>NUCLEOTIDE SEQUENCE [LARGE SCALE GENOMIC DNA]</scope>
    <source>
        <strain evidence="4 5">DSM 44969</strain>
    </source>
</reference>
<gene>
    <name evidence="4" type="ORF">EV378_0094</name>
</gene>
<dbReference type="PROSITE" id="PS51762">
    <property type="entry name" value="GH16_2"/>
    <property type="match status" value="1"/>
</dbReference>